<sequence>MTRLLVIDDEPLILDSFEMAFPYDEVTICVNAHQGIDAFLESSFRLGSTM</sequence>
<organism evidence="1 2">
    <name type="scientific">Novipirellula artificiosorum</name>
    <dbReference type="NCBI Taxonomy" id="2528016"/>
    <lineage>
        <taxon>Bacteria</taxon>
        <taxon>Pseudomonadati</taxon>
        <taxon>Planctomycetota</taxon>
        <taxon>Planctomycetia</taxon>
        <taxon>Pirellulales</taxon>
        <taxon>Pirellulaceae</taxon>
        <taxon>Novipirellula</taxon>
    </lineage>
</organism>
<reference evidence="1 2" key="1">
    <citation type="submission" date="2019-02" db="EMBL/GenBank/DDBJ databases">
        <title>Deep-cultivation of Planctomycetes and their phenomic and genomic characterization uncovers novel biology.</title>
        <authorList>
            <person name="Wiegand S."/>
            <person name="Jogler M."/>
            <person name="Boedeker C."/>
            <person name="Pinto D."/>
            <person name="Vollmers J."/>
            <person name="Rivas-Marin E."/>
            <person name="Kohn T."/>
            <person name="Peeters S.H."/>
            <person name="Heuer A."/>
            <person name="Rast P."/>
            <person name="Oberbeckmann S."/>
            <person name="Bunk B."/>
            <person name="Jeske O."/>
            <person name="Meyerdierks A."/>
            <person name="Storesund J.E."/>
            <person name="Kallscheuer N."/>
            <person name="Luecker S."/>
            <person name="Lage O.M."/>
            <person name="Pohl T."/>
            <person name="Merkel B.J."/>
            <person name="Hornburger P."/>
            <person name="Mueller R.-W."/>
            <person name="Bruemmer F."/>
            <person name="Labrenz M."/>
            <person name="Spormann A.M."/>
            <person name="Op Den Camp H."/>
            <person name="Overmann J."/>
            <person name="Amann R."/>
            <person name="Jetten M.S.M."/>
            <person name="Mascher T."/>
            <person name="Medema M.H."/>
            <person name="Devos D.P."/>
            <person name="Kaster A.-K."/>
            <person name="Ovreas L."/>
            <person name="Rohde M."/>
            <person name="Galperin M.Y."/>
            <person name="Jogler C."/>
        </authorList>
    </citation>
    <scope>NUCLEOTIDE SEQUENCE [LARGE SCALE GENOMIC DNA]</scope>
    <source>
        <strain evidence="1 2">Poly41</strain>
    </source>
</reference>
<evidence type="ECO:0008006" key="3">
    <source>
        <dbReference type="Google" id="ProtNLM"/>
    </source>
</evidence>
<protein>
    <recommendedName>
        <fullName evidence="3">Response regulatory domain-containing protein</fullName>
    </recommendedName>
</protein>
<name>A0A5C6D766_9BACT</name>
<dbReference type="Proteomes" id="UP000319143">
    <property type="component" value="Unassembled WGS sequence"/>
</dbReference>
<comment type="caution">
    <text evidence="1">The sequence shown here is derived from an EMBL/GenBank/DDBJ whole genome shotgun (WGS) entry which is preliminary data.</text>
</comment>
<keyword evidence="2" id="KW-1185">Reference proteome</keyword>
<dbReference type="AlphaFoldDB" id="A0A5C6D766"/>
<gene>
    <name evidence="1" type="ORF">Poly41_66340</name>
</gene>
<proteinExistence type="predicted"/>
<evidence type="ECO:0000313" key="2">
    <source>
        <dbReference type="Proteomes" id="UP000319143"/>
    </source>
</evidence>
<dbReference type="EMBL" id="SJPV01000021">
    <property type="protein sequence ID" value="TWU30729.1"/>
    <property type="molecule type" value="Genomic_DNA"/>
</dbReference>
<dbReference type="RefSeq" id="WP_197231892.1">
    <property type="nucleotide sequence ID" value="NZ_SJPV01000021.1"/>
</dbReference>
<accession>A0A5C6D766</accession>
<evidence type="ECO:0000313" key="1">
    <source>
        <dbReference type="EMBL" id="TWU30729.1"/>
    </source>
</evidence>